<name>A0ABV9GEY2_9ACTN</name>
<gene>
    <name evidence="1" type="ORF">ACFO9E_25695</name>
</gene>
<sequence>MSAMHNTLRDAVAVISGCLADPEPALDKALDSVLEDLQDANPMDIVAAFAGITLGLVEDLAHGTPDTREDYWQGRAARLSAHITEMENNHE</sequence>
<keyword evidence="2" id="KW-1185">Reference proteome</keyword>
<evidence type="ECO:0000313" key="2">
    <source>
        <dbReference type="Proteomes" id="UP001595993"/>
    </source>
</evidence>
<accession>A0ABV9GEY2</accession>
<protein>
    <submittedName>
        <fullName evidence="1">Uncharacterized protein</fullName>
    </submittedName>
</protein>
<dbReference type="Proteomes" id="UP001595993">
    <property type="component" value="Unassembled WGS sequence"/>
</dbReference>
<reference evidence="2" key="1">
    <citation type="journal article" date="2019" name="Int. J. Syst. Evol. Microbiol.">
        <title>The Global Catalogue of Microorganisms (GCM) 10K type strain sequencing project: providing services to taxonomists for standard genome sequencing and annotation.</title>
        <authorList>
            <consortium name="The Broad Institute Genomics Platform"/>
            <consortium name="The Broad Institute Genome Sequencing Center for Infectious Disease"/>
            <person name="Wu L."/>
            <person name="Ma J."/>
        </authorList>
    </citation>
    <scope>NUCLEOTIDE SEQUENCE [LARGE SCALE GENOMIC DNA]</scope>
    <source>
        <strain evidence="2">CGMCC 4.7139</strain>
    </source>
</reference>
<proteinExistence type="predicted"/>
<evidence type="ECO:0000313" key="1">
    <source>
        <dbReference type="EMBL" id="MFC4611159.1"/>
    </source>
</evidence>
<dbReference type="EMBL" id="JBHSFE010000021">
    <property type="protein sequence ID" value="MFC4611159.1"/>
    <property type="molecule type" value="Genomic_DNA"/>
</dbReference>
<comment type="caution">
    <text evidence="1">The sequence shown here is derived from an EMBL/GenBank/DDBJ whole genome shotgun (WGS) entry which is preliminary data.</text>
</comment>
<organism evidence="1 2">
    <name type="scientific">Streptomyces maoxianensis</name>
    <dbReference type="NCBI Taxonomy" id="1459942"/>
    <lineage>
        <taxon>Bacteria</taxon>
        <taxon>Bacillati</taxon>
        <taxon>Actinomycetota</taxon>
        <taxon>Actinomycetes</taxon>
        <taxon>Kitasatosporales</taxon>
        <taxon>Streptomycetaceae</taxon>
        <taxon>Streptomyces</taxon>
    </lineage>
</organism>
<dbReference type="RefSeq" id="WP_381199934.1">
    <property type="nucleotide sequence ID" value="NZ_JBHSFE010000021.1"/>
</dbReference>